<feature type="signal peptide" evidence="9">
    <location>
        <begin position="1"/>
        <end position="26"/>
    </location>
</feature>
<dbReference type="GO" id="GO:0031222">
    <property type="term" value="P:arabinan catabolic process"/>
    <property type="evidence" value="ECO:0007669"/>
    <property type="project" value="UniProtKB-UniPathway"/>
</dbReference>
<keyword evidence="11" id="KW-1185">Reference proteome</keyword>
<evidence type="ECO:0000256" key="9">
    <source>
        <dbReference type="SAM" id="SignalP"/>
    </source>
</evidence>
<keyword evidence="3 5" id="KW-0378">Hydrolase</keyword>
<organism evidence="10 11">
    <name type="scientific">Microbacterium bovistercoris</name>
    <dbReference type="NCBI Taxonomy" id="2293570"/>
    <lineage>
        <taxon>Bacteria</taxon>
        <taxon>Bacillati</taxon>
        <taxon>Actinomycetota</taxon>
        <taxon>Actinomycetes</taxon>
        <taxon>Micrococcales</taxon>
        <taxon>Microbacteriaceae</taxon>
        <taxon>Microbacterium</taxon>
    </lineage>
</organism>
<sequence length="334" mass="35471">MNRHLASVVSASVAVTALAGCAPASAVALPELSGDVFVHDPAYVRHADGGASYVYSTGNGQIADGNIQIRRSDDDGSWEYVGEVWQQKPAWLAEAVPGVENLWAPELYEHDGTWYLYYAASTFGSNHSAIGLATNSTLDPDDPAYEWVDRGQVIASTAADDVNAIDPAIVEDADGTPWMAFGSFWGGLKLVRLQWPSGLRADAAEPISLADRGLVENAIEAPYVVHRDGWFYLFASRGFCCRGVDSTYEVIVGRSRTVDGPYLDRDGASLLEDGGTVVLTTDGDRVGPGGQSVSGDVLAFHWYDAAADGVATLGLEPLEWRDGWPVAGVDGAAG</sequence>
<comment type="pathway">
    <text evidence="1 5">Glycan metabolism; L-arabinan degradation.</text>
</comment>
<dbReference type="InterPro" id="IPR023296">
    <property type="entry name" value="Glyco_hydro_beta-prop_sf"/>
</dbReference>
<evidence type="ECO:0000256" key="2">
    <source>
        <dbReference type="ARBA" id="ARBA00009865"/>
    </source>
</evidence>
<dbReference type="Proteomes" id="UP000262172">
    <property type="component" value="Unassembled WGS sequence"/>
</dbReference>
<feature type="binding site" evidence="7">
    <location>
        <begin position="183"/>
        <end position="185"/>
    </location>
    <ligand>
        <name>substrate</name>
    </ligand>
</feature>
<evidence type="ECO:0000313" key="11">
    <source>
        <dbReference type="Proteomes" id="UP000262172"/>
    </source>
</evidence>
<evidence type="ECO:0000256" key="3">
    <source>
        <dbReference type="ARBA" id="ARBA00022801"/>
    </source>
</evidence>
<dbReference type="Gene3D" id="2.115.10.20">
    <property type="entry name" value="Glycosyl hydrolase domain, family 43"/>
    <property type="match status" value="1"/>
</dbReference>
<dbReference type="UniPathway" id="UPA00667"/>
<keyword evidence="9" id="KW-0732">Signal</keyword>
<evidence type="ECO:0000256" key="4">
    <source>
        <dbReference type="ARBA" id="ARBA00023295"/>
    </source>
</evidence>
<comment type="caution">
    <text evidence="10">The sequence shown here is derived from an EMBL/GenBank/DDBJ whole genome shotgun (WGS) entry which is preliminary data.</text>
</comment>
<proteinExistence type="inferred from homology"/>
<accession>A0A371NW21</accession>
<evidence type="ECO:0000256" key="1">
    <source>
        <dbReference type="ARBA" id="ARBA00004834"/>
    </source>
</evidence>
<feature type="active site" description="Proton donor" evidence="6">
    <location>
        <position position="220"/>
    </location>
</feature>
<comment type="similarity">
    <text evidence="2 5">Belongs to the glycosyl hydrolase 43 family.</text>
</comment>
<evidence type="ECO:0000313" key="10">
    <source>
        <dbReference type="EMBL" id="REJ07011.1"/>
    </source>
</evidence>
<dbReference type="PIRSF" id="PIRSF026534">
    <property type="entry name" value="Endo_alpha-L-arabinosidase"/>
    <property type="match status" value="1"/>
</dbReference>
<protein>
    <submittedName>
        <fullName evidence="10">Arabinan endo-1,5-alpha-L-arabinosidase</fullName>
    </submittedName>
</protein>
<dbReference type="AlphaFoldDB" id="A0A371NW21"/>
<name>A0A371NW21_9MICO</name>
<evidence type="ECO:0000256" key="8">
    <source>
        <dbReference type="PIRSR" id="PIRSR606710-2"/>
    </source>
</evidence>
<evidence type="ECO:0000256" key="7">
    <source>
        <dbReference type="PIRSR" id="PIRSR026534-2"/>
    </source>
</evidence>
<dbReference type="OrthoDB" id="9801455at2"/>
<feature type="chain" id="PRO_5016787719" evidence="9">
    <location>
        <begin position="27"/>
        <end position="334"/>
    </location>
</feature>
<dbReference type="CDD" id="cd08998">
    <property type="entry name" value="GH43_Arb43a-like"/>
    <property type="match status" value="1"/>
</dbReference>
<feature type="active site" description="Proton acceptor" evidence="6">
    <location>
        <position position="40"/>
    </location>
</feature>
<dbReference type="EMBL" id="QUAB01000024">
    <property type="protein sequence ID" value="REJ07011.1"/>
    <property type="molecule type" value="Genomic_DNA"/>
</dbReference>
<feature type="site" description="Important for catalytic activity, responsible for pKa modulation of the active site Glu and correct orientation of both the proton donor and substrate" evidence="8">
    <location>
        <position position="166"/>
    </location>
</feature>
<dbReference type="PANTHER" id="PTHR43301:SF3">
    <property type="entry name" value="ARABINAN ENDO-1,5-ALPHA-L-ARABINOSIDASE A-RELATED"/>
    <property type="match status" value="1"/>
</dbReference>
<reference evidence="10 11" key="1">
    <citation type="submission" date="2018-08" db="EMBL/GenBank/DDBJ databases">
        <title>Isolation, diversity and antifungal activity of Actinobacteria from cow dung.</title>
        <authorList>
            <person name="Ling L."/>
        </authorList>
    </citation>
    <scope>NUCLEOTIDE SEQUENCE [LARGE SCALE GENOMIC DNA]</scope>
    <source>
        <strain evidence="10 11">NEAU-LLE</strain>
    </source>
</reference>
<dbReference type="PROSITE" id="PS51257">
    <property type="entry name" value="PROKAR_LIPOPROTEIN"/>
    <property type="match status" value="1"/>
</dbReference>
<dbReference type="InterPro" id="IPR006710">
    <property type="entry name" value="Glyco_hydro_43"/>
</dbReference>
<feature type="binding site" evidence="7">
    <location>
        <position position="124"/>
    </location>
    <ligand>
        <name>substrate</name>
    </ligand>
</feature>
<dbReference type="Pfam" id="PF04616">
    <property type="entry name" value="Glyco_hydro_43"/>
    <property type="match status" value="1"/>
</dbReference>
<dbReference type="GO" id="GO:0046558">
    <property type="term" value="F:arabinan endo-1,5-alpha-L-arabinosidase activity"/>
    <property type="evidence" value="ECO:0007669"/>
    <property type="project" value="InterPro"/>
</dbReference>
<dbReference type="PANTHER" id="PTHR43301">
    <property type="entry name" value="ARABINAN ENDO-1,5-ALPHA-L-ARABINOSIDASE"/>
    <property type="match status" value="1"/>
</dbReference>
<dbReference type="SUPFAM" id="SSF75005">
    <property type="entry name" value="Arabinanase/levansucrase/invertase"/>
    <property type="match status" value="1"/>
</dbReference>
<gene>
    <name evidence="10" type="ORF">DY023_04735</name>
</gene>
<evidence type="ECO:0000256" key="6">
    <source>
        <dbReference type="PIRSR" id="PIRSR026534-1"/>
    </source>
</evidence>
<dbReference type="InterPro" id="IPR050727">
    <property type="entry name" value="GH43_arabinanases"/>
</dbReference>
<dbReference type="InterPro" id="IPR016840">
    <property type="entry name" value="Glyco_hydro_43_endo_a_Ara-ase"/>
</dbReference>
<evidence type="ECO:0000256" key="5">
    <source>
        <dbReference type="PIRNR" id="PIRNR026534"/>
    </source>
</evidence>
<feature type="binding site" evidence="7">
    <location>
        <begin position="163"/>
        <end position="166"/>
    </location>
    <ligand>
        <name>substrate</name>
    </ligand>
</feature>
<feature type="binding site" evidence="7">
    <location>
        <position position="40"/>
    </location>
    <ligand>
        <name>substrate</name>
    </ligand>
</feature>
<keyword evidence="4 5" id="KW-0326">Glycosidase</keyword>
<dbReference type="RefSeq" id="WP_116241200.1">
    <property type="nucleotide sequence ID" value="NZ_QUAB01000024.1"/>
</dbReference>